<dbReference type="PROSITE" id="PS51519">
    <property type="entry name" value="RWP_RK"/>
    <property type="match status" value="1"/>
</dbReference>
<evidence type="ECO:0000256" key="2">
    <source>
        <dbReference type="ARBA" id="ARBA00023125"/>
    </source>
</evidence>
<evidence type="ECO:0000256" key="1">
    <source>
        <dbReference type="ARBA" id="ARBA00023015"/>
    </source>
</evidence>
<evidence type="ECO:0000256" key="3">
    <source>
        <dbReference type="ARBA" id="ARBA00023163"/>
    </source>
</evidence>
<dbReference type="GO" id="GO:0003677">
    <property type="term" value="F:DNA binding"/>
    <property type="evidence" value="ECO:0007669"/>
    <property type="project" value="UniProtKB-KW"/>
</dbReference>
<dbReference type="InterPro" id="IPR003035">
    <property type="entry name" value="RWP-RK_dom"/>
</dbReference>
<comment type="caution">
    <text evidence="6">The sequence shown here is derived from an EMBL/GenBank/DDBJ whole genome shotgun (WGS) entry which is preliminary data.</text>
</comment>
<keyword evidence="2" id="KW-0238">DNA-binding</keyword>
<feature type="domain" description="RWP-RK" evidence="5">
    <location>
        <begin position="4"/>
        <end position="84"/>
    </location>
</feature>
<gene>
    <name evidence="6" type="ORF">PHYBOEH_006592</name>
</gene>
<dbReference type="EMBL" id="JAGDFL010000350">
    <property type="protein sequence ID" value="KAG7391839.1"/>
    <property type="molecule type" value="Genomic_DNA"/>
</dbReference>
<dbReference type="OrthoDB" id="166779at2759"/>
<protein>
    <recommendedName>
        <fullName evidence="5">RWP-RK domain-containing protein</fullName>
    </recommendedName>
</protein>
<dbReference type="Pfam" id="PF02042">
    <property type="entry name" value="RWP-RK"/>
    <property type="match status" value="1"/>
</dbReference>
<organism evidence="6 7">
    <name type="scientific">Phytophthora boehmeriae</name>
    <dbReference type="NCBI Taxonomy" id="109152"/>
    <lineage>
        <taxon>Eukaryota</taxon>
        <taxon>Sar</taxon>
        <taxon>Stramenopiles</taxon>
        <taxon>Oomycota</taxon>
        <taxon>Peronosporomycetes</taxon>
        <taxon>Peronosporales</taxon>
        <taxon>Peronosporaceae</taxon>
        <taxon>Phytophthora</taxon>
    </lineage>
</organism>
<evidence type="ECO:0000313" key="6">
    <source>
        <dbReference type="EMBL" id="KAG7391839.1"/>
    </source>
</evidence>
<dbReference type="Proteomes" id="UP000693981">
    <property type="component" value="Unassembled WGS sequence"/>
</dbReference>
<keyword evidence="4" id="KW-0539">Nucleus</keyword>
<proteinExistence type="predicted"/>
<keyword evidence="7" id="KW-1185">Reference proteome</keyword>
<evidence type="ECO:0000256" key="4">
    <source>
        <dbReference type="ARBA" id="ARBA00023242"/>
    </source>
</evidence>
<dbReference type="AlphaFoldDB" id="A0A8T1WJE8"/>
<reference evidence="6" key="1">
    <citation type="submission" date="2021-02" db="EMBL/GenBank/DDBJ databases">
        <authorList>
            <person name="Palmer J.M."/>
        </authorList>
    </citation>
    <scope>NUCLEOTIDE SEQUENCE</scope>
    <source>
        <strain evidence="6">SCRP23</strain>
    </source>
</reference>
<evidence type="ECO:0000259" key="5">
    <source>
        <dbReference type="PROSITE" id="PS51519"/>
    </source>
</evidence>
<sequence length="239" mass="27186">MVSTPRSTAKKSRVKYDFSVEVLKEYSHYRQDEAAKLLDVSSITLKRICSRQKYRWPYRTIKAKLRREARLAEQKRKAPAAFAKRVKTLPPTSTQTGLSESPPELLLLLRTERKVEGSPTSVSSLSLPKSFSGVNQLVHEKTAKRSPLPRFILSDEPLRPTLQILPDFAAFTRLLAQQKTLPPPETPPRANGVAAMRPMHHHPVEHKTSGMPRFSTPQRLPSADFLFSHQPHGCYRHHN</sequence>
<accession>A0A8T1WJE8</accession>
<evidence type="ECO:0000313" key="7">
    <source>
        <dbReference type="Proteomes" id="UP000693981"/>
    </source>
</evidence>
<name>A0A8T1WJE8_9STRA</name>
<keyword evidence="3" id="KW-0804">Transcription</keyword>
<keyword evidence="1" id="KW-0805">Transcription regulation</keyword>